<dbReference type="InterPro" id="IPR038377">
    <property type="entry name" value="Na/Glc_symporter_sf"/>
</dbReference>
<evidence type="ECO:0000256" key="2">
    <source>
        <dbReference type="ARBA" id="ARBA00006434"/>
    </source>
</evidence>
<gene>
    <name evidence="10" type="ORF">SARC_05224</name>
</gene>
<proteinExistence type="inferred from homology"/>
<dbReference type="Pfam" id="PF00474">
    <property type="entry name" value="SSF"/>
    <property type="match status" value="1"/>
</dbReference>
<feature type="transmembrane region" description="Helical" evidence="9">
    <location>
        <begin position="262"/>
        <end position="282"/>
    </location>
</feature>
<evidence type="ECO:0000256" key="6">
    <source>
        <dbReference type="ARBA" id="ARBA00023136"/>
    </source>
</evidence>
<feature type="transmembrane region" description="Helical" evidence="9">
    <location>
        <begin position="227"/>
        <end position="250"/>
    </location>
</feature>
<evidence type="ECO:0000256" key="8">
    <source>
        <dbReference type="SAM" id="MobiDB-lite"/>
    </source>
</evidence>
<organism evidence="10 11">
    <name type="scientific">Sphaeroforma arctica JP610</name>
    <dbReference type="NCBI Taxonomy" id="667725"/>
    <lineage>
        <taxon>Eukaryota</taxon>
        <taxon>Ichthyosporea</taxon>
        <taxon>Ichthyophonida</taxon>
        <taxon>Sphaeroforma</taxon>
    </lineage>
</organism>
<reference evidence="10 11" key="1">
    <citation type="submission" date="2011-02" db="EMBL/GenBank/DDBJ databases">
        <title>The Genome Sequence of Sphaeroforma arctica JP610.</title>
        <authorList>
            <consortium name="The Broad Institute Genome Sequencing Platform"/>
            <person name="Russ C."/>
            <person name="Cuomo C."/>
            <person name="Young S.K."/>
            <person name="Zeng Q."/>
            <person name="Gargeya S."/>
            <person name="Alvarado L."/>
            <person name="Berlin A."/>
            <person name="Chapman S.B."/>
            <person name="Chen Z."/>
            <person name="Freedman E."/>
            <person name="Gellesch M."/>
            <person name="Goldberg J."/>
            <person name="Griggs A."/>
            <person name="Gujja S."/>
            <person name="Heilman E."/>
            <person name="Heiman D."/>
            <person name="Howarth C."/>
            <person name="Mehta T."/>
            <person name="Neiman D."/>
            <person name="Pearson M."/>
            <person name="Roberts A."/>
            <person name="Saif S."/>
            <person name="Shea T."/>
            <person name="Shenoy N."/>
            <person name="Sisk P."/>
            <person name="Stolte C."/>
            <person name="Sykes S."/>
            <person name="White J."/>
            <person name="Yandava C."/>
            <person name="Burger G."/>
            <person name="Gray M.W."/>
            <person name="Holland P.W.H."/>
            <person name="King N."/>
            <person name="Lang F.B.F."/>
            <person name="Roger A.J."/>
            <person name="Ruiz-Trillo I."/>
            <person name="Haas B."/>
            <person name="Nusbaum C."/>
            <person name="Birren B."/>
        </authorList>
    </citation>
    <scope>NUCLEOTIDE SEQUENCE [LARGE SCALE GENOMIC DNA]</scope>
    <source>
        <strain evidence="10 11">JP610</strain>
    </source>
</reference>
<accession>A0A0L0G2S6</accession>
<feature type="transmembrane region" description="Helical" evidence="9">
    <location>
        <begin position="189"/>
        <end position="207"/>
    </location>
</feature>
<feature type="transmembrane region" description="Helical" evidence="9">
    <location>
        <begin position="49"/>
        <end position="67"/>
    </location>
</feature>
<feature type="transmembrane region" description="Helical" evidence="9">
    <location>
        <begin position="358"/>
        <end position="379"/>
    </location>
</feature>
<dbReference type="Gene3D" id="1.20.1730.10">
    <property type="entry name" value="Sodium/glucose cotransporter"/>
    <property type="match status" value="1"/>
</dbReference>
<evidence type="ECO:0000256" key="1">
    <source>
        <dbReference type="ARBA" id="ARBA00004141"/>
    </source>
</evidence>
<dbReference type="PANTHER" id="PTHR48086">
    <property type="entry name" value="SODIUM/PROLINE SYMPORTER-RELATED"/>
    <property type="match status" value="1"/>
</dbReference>
<feature type="transmembrane region" description="Helical" evidence="9">
    <location>
        <begin position="417"/>
        <end position="436"/>
    </location>
</feature>
<feature type="region of interest" description="Disordered" evidence="8">
    <location>
        <begin position="505"/>
        <end position="537"/>
    </location>
</feature>
<evidence type="ECO:0000256" key="4">
    <source>
        <dbReference type="ARBA" id="ARBA00022692"/>
    </source>
</evidence>
<feature type="transmembrane region" description="Helical" evidence="9">
    <location>
        <begin position="456"/>
        <end position="477"/>
    </location>
</feature>
<protein>
    <submittedName>
        <fullName evidence="10">Uncharacterized protein</fullName>
    </submittedName>
</protein>
<dbReference type="RefSeq" id="XP_014156400.1">
    <property type="nucleotide sequence ID" value="XM_014300925.1"/>
</dbReference>
<feature type="transmembrane region" description="Helical" evidence="9">
    <location>
        <begin position="302"/>
        <end position="329"/>
    </location>
</feature>
<dbReference type="EMBL" id="KQ241921">
    <property type="protein sequence ID" value="KNC82498.1"/>
    <property type="molecule type" value="Genomic_DNA"/>
</dbReference>
<comment type="subcellular location">
    <subcellularLocation>
        <location evidence="1">Membrane</location>
        <topology evidence="1">Multi-pass membrane protein</topology>
    </subcellularLocation>
</comment>
<dbReference type="GO" id="GO:0015606">
    <property type="term" value="F:spermidine transmembrane transporter activity"/>
    <property type="evidence" value="ECO:0007669"/>
    <property type="project" value="TreeGrafter"/>
</dbReference>
<evidence type="ECO:0000256" key="5">
    <source>
        <dbReference type="ARBA" id="ARBA00022989"/>
    </source>
</evidence>
<feature type="transmembrane region" description="Helical" evidence="9">
    <location>
        <begin position="6"/>
        <end position="28"/>
    </location>
</feature>
<dbReference type="Proteomes" id="UP000054560">
    <property type="component" value="Unassembled WGS sequence"/>
</dbReference>
<dbReference type="InterPro" id="IPR001734">
    <property type="entry name" value="Na/solute_symporter"/>
</dbReference>
<dbReference type="OrthoDB" id="6132759at2759"/>
<dbReference type="PANTHER" id="PTHR48086:SF10">
    <property type="entry name" value="AGR155CP"/>
    <property type="match status" value="1"/>
</dbReference>
<feature type="transmembrane region" description="Helical" evidence="9">
    <location>
        <begin position="121"/>
        <end position="143"/>
    </location>
</feature>
<sequence length="537" mass="57879">MTDWIALAYGTVFPCLILFAVYAVVISVMQQRKETLDTENFITARGSVGKWRIAFSFYAGAVGSWVVTGPANYASYSGLIGCTMYAISAGFPIFFIAVFGNSVVKVLPHAMSFHHYVGWRFGYVAKSMVILIGMFNMGLALLAEYATTGSLFKDYVGSTNLPVIITIGVLTMFYTALGGLHVSIITDRVQAIASLVLIVTLIVYLAIDFRADLPTPLTSDQIGTTYYGYSSILAMPVSMMCATVFNEAMWQRVWASESKKSLYFGAGVASVGVGCVTFLFGFGGWLANWAGYITMETNPNLYWFSLFTGGVDTTLNNAAGLLTLIAAAIMSESAVDSYQNGLTSVVVSTFLNGKDIKYARILVLLINIPLIALACLEIADQVLALFLVGNMITSCCAIPIVSGLVRYDRVERYITEFGVVFAMLFAGASVTIYGVANTPGSFWDGFVYAWYGNMYAWDYFAMAVGTSVGGLVLGCALRACATLCGWKLPEVVRCDVEVESLSDGIPPNKAGVTGQGREGEGAQRPGNHQPSISRVCD</sequence>
<keyword evidence="11" id="KW-1185">Reference proteome</keyword>
<evidence type="ECO:0000256" key="7">
    <source>
        <dbReference type="RuleBase" id="RU362091"/>
    </source>
</evidence>
<keyword evidence="4 9" id="KW-0812">Transmembrane</keyword>
<comment type="similarity">
    <text evidence="2 7">Belongs to the sodium:solute symporter (SSF) (TC 2.A.21) family.</text>
</comment>
<feature type="transmembrane region" description="Helical" evidence="9">
    <location>
        <begin position="163"/>
        <end position="182"/>
    </location>
</feature>
<dbReference type="GeneID" id="25905728"/>
<keyword evidence="3" id="KW-0813">Transport</keyword>
<feature type="compositionally biased region" description="Polar residues" evidence="8">
    <location>
        <begin position="526"/>
        <end position="537"/>
    </location>
</feature>
<dbReference type="InterPro" id="IPR050277">
    <property type="entry name" value="Sodium:Solute_Symporter"/>
</dbReference>
<dbReference type="GO" id="GO:0005886">
    <property type="term" value="C:plasma membrane"/>
    <property type="evidence" value="ECO:0007669"/>
    <property type="project" value="TreeGrafter"/>
</dbReference>
<keyword evidence="6 9" id="KW-0472">Membrane</keyword>
<keyword evidence="5 9" id="KW-1133">Transmembrane helix</keyword>
<name>A0A0L0G2S6_9EUKA</name>
<dbReference type="eggNOG" id="ENOG502QU2F">
    <property type="taxonomic scope" value="Eukaryota"/>
</dbReference>
<dbReference type="AlphaFoldDB" id="A0A0L0G2S6"/>
<dbReference type="PROSITE" id="PS50283">
    <property type="entry name" value="NA_SOLUT_SYMP_3"/>
    <property type="match status" value="1"/>
</dbReference>
<evidence type="ECO:0000256" key="9">
    <source>
        <dbReference type="SAM" id="Phobius"/>
    </source>
</evidence>
<evidence type="ECO:0000256" key="3">
    <source>
        <dbReference type="ARBA" id="ARBA00022448"/>
    </source>
</evidence>
<feature type="transmembrane region" description="Helical" evidence="9">
    <location>
        <begin position="385"/>
        <end position="405"/>
    </location>
</feature>
<dbReference type="STRING" id="667725.A0A0L0G2S6"/>
<feature type="transmembrane region" description="Helical" evidence="9">
    <location>
        <begin position="73"/>
        <end position="100"/>
    </location>
</feature>
<evidence type="ECO:0000313" key="11">
    <source>
        <dbReference type="Proteomes" id="UP000054560"/>
    </source>
</evidence>
<evidence type="ECO:0000313" key="10">
    <source>
        <dbReference type="EMBL" id="KNC82498.1"/>
    </source>
</evidence>